<reference evidence="2" key="1">
    <citation type="submission" date="2016-08" db="EMBL/GenBank/DDBJ databases">
        <authorList>
            <person name="Varghese N."/>
            <person name="Submissions Spin"/>
        </authorList>
    </citation>
    <scope>NUCLEOTIDE SEQUENCE [LARGE SCALE GENOMIC DNA]</scope>
    <source>
        <strain evidence="2">REICA_142</strain>
    </source>
</reference>
<evidence type="ECO:0000313" key="1">
    <source>
        <dbReference type="EMBL" id="SCC55437.1"/>
    </source>
</evidence>
<sequence length="72" mass="8208">MGKFQTKPKRNVTHLLCSFFKKKNLKKISEAAGCNRFQKNTRRVLTSIDSENNCAARTRNVKGQHEAVMPIS</sequence>
<proteinExistence type="predicted"/>
<gene>
    <name evidence="1" type="ORF">GA0061070_103655</name>
</gene>
<name>A0A1C4FHE5_9ENTR</name>
<protein>
    <submittedName>
        <fullName evidence="1">Uncharacterized protein</fullName>
    </submittedName>
</protein>
<dbReference type="EMBL" id="FMBC01000036">
    <property type="protein sequence ID" value="SCC55437.1"/>
    <property type="molecule type" value="Genomic_DNA"/>
</dbReference>
<organism evidence="1 2">
    <name type="scientific">Kosakonia oryziphila</name>
    <dbReference type="NCBI Taxonomy" id="1005667"/>
    <lineage>
        <taxon>Bacteria</taxon>
        <taxon>Pseudomonadati</taxon>
        <taxon>Pseudomonadota</taxon>
        <taxon>Gammaproteobacteria</taxon>
        <taxon>Enterobacterales</taxon>
        <taxon>Enterobacteriaceae</taxon>
        <taxon>Kosakonia</taxon>
    </lineage>
</organism>
<evidence type="ECO:0000313" key="2">
    <source>
        <dbReference type="Proteomes" id="UP000198515"/>
    </source>
</evidence>
<accession>A0A1C4FHE5</accession>
<keyword evidence="2" id="KW-1185">Reference proteome</keyword>
<dbReference type="Proteomes" id="UP000198515">
    <property type="component" value="Unassembled WGS sequence"/>
</dbReference>
<dbReference type="AlphaFoldDB" id="A0A1C4FHE5"/>